<evidence type="ECO:0000256" key="6">
    <source>
        <dbReference type="SAM" id="Phobius"/>
    </source>
</evidence>
<feature type="domain" description="Peptidase S26" evidence="7">
    <location>
        <begin position="47"/>
        <end position="106"/>
    </location>
</feature>
<evidence type="ECO:0000259" key="7">
    <source>
        <dbReference type="Pfam" id="PF10502"/>
    </source>
</evidence>
<dbReference type="EMBL" id="JPSQ01000014">
    <property type="protein sequence ID" value="KND62689.1"/>
    <property type="molecule type" value="Genomic_DNA"/>
</dbReference>
<dbReference type="InterPro" id="IPR019533">
    <property type="entry name" value="Peptidase_S26"/>
</dbReference>
<reference evidence="8 9" key="1">
    <citation type="journal article" date="2015" name="BMC Microbiol.">
        <title>'Candidatus Phytoplasma phoenicium' associated with almond witches'-broom disease: from draft genome to genetic diversity among strain populations.</title>
        <authorList>
            <person name="Quaglino F."/>
            <person name="Kube M."/>
            <person name="Jawhari M."/>
            <person name="Abou-Jawdah Y."/>
            <person name="Siewert C."/>
            <person name="Choueiri E."/>
            <person name="Sobh H."/>
            <person name="Casati P."/>
            <person name="Tedeschi R."/>
            <person name="Molino Lova M."/>
            <person name="Alma A."/>
            <person name="Bianco P.A."/>
        </authorList>
    </citation>
    <scope>NUCLEOTIDE SEQUENCE [LARGE SCALE GENOMIC DNA]</scope>
    <source>
        <strain evidence="8 9">SA213</strain>
    </source>
</reference>
<dbReference type="Proteomes" id="UP000037086">
    <property type="component" value="Unassembled WGS sequence"/>
</dbReference>
<keyword evidence="4 6" id="KW-0472">Membrane</keyword>
<evidence type="ECO:0000256" key="2">
    <source>
        <dbReference type="ARBA" id="ARBA00022692"/>
    </source>
</evidence>
<organism evidence="8 9">
    <name type="scientific">Candidatus Phytoplasma phoenicium</name>
    <dbReference type="NCBI Taxonomy" id="198422"/>
    <lineage>
        <taxon>Bacteria</taxon>
        <taxon>Bacillati</taxon>
        <taxon>Mycoplasmatota</taxon>
        <taxon>Mollicutes</taxon>
        <taxon>Acholeplasmatales</taxon>
        <taxon>Acholeplasmataceae</taxon>
        <taxon>Candidatus Phytoplasma</taxon>
        <taxon>16SrIX (Pigeon pea witches'-broom group)</taxon>
    </lineage>
</organism>
<evidence type="ECO:0000256" key="5">
    <source>
        <dbReference type="NCBIfam" id="TIGR02228"/>
    </source>
</evidence>
<proteinExistence type="predicted"/>
<dbReference type="GO" id="GO:0006465">
    <property type="term" value="P:signal peptide processing"/>
    <property type="evidence" value="ECO:0007669"/>
    <property type="project" value="UniProtKB-UniRule"/>
</dbReference>
<evidence type="ECO:0000313" key="9">
    <source>
        <dbReference type="Proteomes" id="UP000037086"/>
    </source>
</evidence>
<dbReference type="RefSeq" id="WP_050337090.1">
    <property type="nucleotide sequence ID" value="NZ_JPSQ01000014.1"/>
</dbReference>
<dbReference type="CDD" id="cd06530">
    <property type="entry name" value="S26_SPase_I"/>
    <property type="match status" value="1"/>
</dbReference>
<evidence type="ECO:0000313" key="8">
    <source>
        <dbReference type="EMBL" id="KND62689.1"/>
    </source>
</evidence>
<comment type="caution">
    <text evidence="8">The sequence shown here is derived from an EMBL/GenBank/DDBJ whole genome shotgun (WGS) entry which is preliminary data.</text>
</comment>
<feature type="transmembrane region" description="Helical" evidence="6">
    <location>
        <begin position="159"/>
        <end position="178"/>
    </location>
</feature>
<feature type="transmembrane region" description="Helical" evidence="6">
    <location>
        <begin position="20"/>
        <end position="40"/>
    </location>
</feature>
<evidence type="ECO:0000256" key="1">
    <source>
        <dbReference type="ARBA" id="ARBA00004370"/>
    </source>
</evidence>
<dbReference type="InterPro" id="IPR036286">
    <property type="entry name" value="LexA/Signal_pep-like_sf"/>
</dbReference>
<dbReference type="GO" id="GO:0009003">
    <property type="term" value="F:signal peptidase activity"/>
    <property type="evidence" value="ECO:0007669"/>
    <property type="project" value="UniProtKB-EC"/>
</dbReference>
<dbReference type="Gene3D" id="2.10.109.10">
    <property type="entry name" value="Umud Fragment, subunit A"/>
    <property type="match status" value="1"/>
</dbReference>
<keyword evidence="3 6" id="KW-1133">Transmembrane helix</keyword>
<keyword evidence="9" id="KW-1185">Reference proteome</keyword>
<name>A0A0L0ML20_9MOLU</name>
<dbReference type="PATRIC" id="fig|198422.3.peg.26"/>
<dbReference type="InterPro" id="IPR001733">
    <property type="entry name" value="Peptidase_S26B"/>
</dbReference>
<dbReference type="GO" id="GO:0004252">
    <property type="term" value="F:serine-type endopeptidase activity"/>
    <property type="evidence" value="ECO:0007669"/>
    <property type="project" value="UniProtKB-UniRule"/>
</dbReference>
<accession>A0A0L0ML20</accession>
<gene>
    <name evidence="8" type="ORF">AlmWB_01160</name>
</gene>
<evidence type="ECO:0000256" key="3">
    <source>
        <dbReference type="ARBA" id="ARBA00022989"/>
    </source>
</evidence>
<comment type="subcellular location">
    <subcellularLocation>
        <location evidence="1">Membrane</location>
    </subcellularLocation>
</comment>
<protein>
    <recommendedName>
        <fullName evidence="5">Signal peptidase I</fullName>
        <ecNumber evidence="5">3.4.21.89</ecNumber>
    </recommendedName>
</protein>
<evidence type="ECO:0000256" key="4">
    <source>
        <dbReference type="ARBA" id="ARBA00023136"/>
    </source>
</evidence>
<keyword evidence="2 6" id="KW-0812">Transmembrane</keyword>
<dbReference type="AlphaFoldDB" id="A0A0L0ML20"/>
<dbReference type="NCBIfam" id="TIGR02228">
    <property type="entry name" value="sigpep_I_arch"/>
    <property type="match status" value="1"/>
</dbReference>
<dbReference type="GO" id="GO:0016020">
    <property type="term" value="C:membrane"/>
    <property type="evidence" value="ECO:0007669"/>
    <property type="project" value="UniProtKB-SubCell"/>
</dbReference>
<dbReference type="EC" id="3.4.21.89" evidence="5"/>
<dbReference type="Pfam" id="PF10502">
    <property type="entry name" value="Peptidase_S26"/>
    <property type="match status" value="1"/>
</dbReference>
<dbReference type="OrthoDB" id="386208at2"/>
<dbReference type="SUPFAM" id="SSF51306">
    <property type="entry name" value="LexA/Signal peptidase"/>
    <property type="match status" value="1"/>
</dbReference>
<sequence>MNRNVWPKIKKFFNVLKNCLFIFLYALLFYLTLIQISNFINPTRTVDYLFFNFFEVASSSMEPGIKKSDKVILKRIHDRKTLQPGDIIYFETSDPSLQSIGIKRIIHRVVKNDKQNEEITTHGDNNEKIAPFERQIPYKDVIAEHFYTIPNQYIQKLNIIFWFGFIYMIIELFYKIIYVKNDPKNIIL</sequence>